<dbReference type="GO" id="GO:0032259">
    <property type="term" value="P:methylation"/>
    <property type="evidence" value="ECO:0007669"/>
    <property type="project" value="UniProtKB-KW"/>
</dbReference>
<evidence type="ECO:0000256" key="5">
    <source>
        <dbReference type="ARBA" id="ARBA00022691"/>
    </source>
</evidence>
<organism evidence="7 8">
    <name type="scientific">Paractinoplanes deccanensis</name>
    <dbReference type="NCBI Taxonomy" id="113561"/>
    <lineage>
        <taxon>Bacteria</taxon>
        <taxon>Bacillati</taxon>
        <taxon>Actinomycetota</taxon>
        <taxon>Actinomycetes</taxon>
        <taxon>Micromonosporales</taxon>
        <taxon>Micromonosporaceae</taxon>
        <taxon>Paractinoplanes</taxon>
    </lineage>
</organism>
<proteinExistence type="inferred from homology"/>
<sequence length="286" mass="30698">MTPHRPDVSWTALLTADSRAQETRRAGDALVTDPYAAAFVAAHRGASPDPAGRGASALWAVFEFYIPQRTPFFDQAVLRATATCGQVVLLGAGLDTRAYRLGLTPSTTVYEVDRPALLAFKDEVLGTLGATPTCRRAEVRADLTSGDLPAALAQAGFDPRQPSVFVAEGLLMYLTDAEADALLDQVTTIAAPGSVLLGEHYSRRFTDADVPWDHLDDTDRATWRRLSTSWAYGLVGRHPAQVLTGHGWTPTNVTDLATLGRATGRPIPPAFGAPGAGKVWLYEGRR</sequence>
<keyword evidence="4" id="KW-0808">Transferase</keyword>
<keyword evidence="3 6" id="KW-0489">Methyltransferase</keyword>
<accession>A0ABQ3XZ95</accession>
<dbReference type="GO" id="GO:0008168">
    <property type="term" value="F:methyltransferase activity"/>
    <property type="evidence" value="ECO:0007669"/>
    <property type="project" value="UniProtKB-KW"/>
</dbReference>
<evidence type="ECO:0000256" key="6">
    <source>
        <dbReference type="RuleBase" id="RU362030"/>
    </source>
</evidence>
<reference evidence="7 8" key="1">
    <citation type="submission" date="2021-01" db="EMBL/GenBank/DDBJ databases">
        <title>Whole genome shotgun sequence of Actinoplanes deccanensis NBRC 13994.</title>
        <authorList>
            <person name="Komaki H."/>
            <person name="Tamura T."/>
        </authorList>
    </citation>
    <scope>NUCLEOTIDE SEQUENCE [LARGE SCALE GENOMIC DNA]</scope>
    <source>
        <strain evidence="7 8">NBRC 13994</strain>
    </source>
</reference>
<dbReference type="InterPro" id="IPR007213">
    <property type="entry name" value="Ppm1/Ppm2/Tcmp"/>
</dbReference>
<dbReference type="EC" id="2.1.1.-" evidence="6"/>
<dbReference type="RefSeq" id="WP_203760989.1">
    <property type="nucleotide sequence ID" value="NZ_BAAABO010000029.1"/>
</dbReference>
<comment type="caution">
    <text evidence="7">The sequence shown here is derived from an EMBL/GenBank/DDBJ whole genome shotgun (WGS) entry which is preliminary data.</text>
</comment>
<dbReference type="InterPro" id="IPR029063">
    <property type="entry name" value="SAM-dependent_MTases_sf"/>
</dbReference>
<dbReference type="PANTHER" id="PTHR43619">
    <property type="entry name" value="S-ADENOSYL-L-METHIONINE-DEPENDENT METHYLTRANSFERASE YKTD-RELATED"/>
    <property type="match status" value="1"/>
</dbReference>
<dbReference type="Pfam" id="PF04072">
    <property type="entry name" value="LCM"/>
    <property type="match status" value="1"/>
</dbReference>
<dbReference type="SUPFAM" id="SSF53335">
    <property type="entry name" value="S-adenosyl-L-methionine-dependent methyltransferases"/>
    <property type="match status" value="1"/>
</dbReference>
<comment type="similarity">
    <text evidence="2 6">Belongs to the UPF0677 family.</text>
</comment>
<evidence type="ECO:0000256" key="2">
    <source>
        <dbReference type="ARBA" id="ARBA00008138"/>
    </source>
</evidence>
<evidence type="ECO:0000256" key="1">
    <source>
        <dbReference type="ARBA" id="ARBA00003907"/>
    </source>
</evidence>
<dbReference type="Proteomes" id="UP000609879">
    <property type="component" value="Unassembled WGS sequence"/>
</dbReference>
<gene>
    <name evidence="7" type="ORF">Ade02nite_16940</name>
</gene>
<dbReference type="NCBIfam" id="TIGR00027">
    <property type="entry name" value="mthyl_TIGR00027"/>
    <property type="match status" value="1"/>
</dbReference>
<evidence type="ECO:0000313" key="8">
    <source>
        <dbReference type="Proteomes" id="UP000609879"/>
    </source>
</evidence>
<dbReference type="EMBL" id="BOMI01000027">
    <property type="protein sequence ID" value="GID73053.1"/>
    <property type="molecule type" value="Genomic_DNA"/>
</dbReference>
<evidence type="ECO:0000256" key="3">
    <source>
        <dbReference type="ARBA" id="ARBA00022603"/>
    </source>
</evidence>
<keyword evidence="8" id="KW-1185">Reference proteome</keyword>
<dbReference type="Gene3D" id="3.40.50.150">
    <property type="entry name" value="Vaccinia Virus protein VP39"/>
    <property type="match status" value="1"/>
</dbReference>
<name>A0ABQ3XZ95_9ACTN</name>
<dbReference type="InterPro" id="IPR011610">
    <property type="entry name" value="SAM_mthyl_Trfase_ML2640-like"/>
</dbReference>
<comment type="function">
    <text evidence="1 6">Exhibits S-adenosyl-L-methionine-dependent methyltransferase activity.</text>
</comment>
<evidence type="ECO:0000256" key="4">
    <source>
        <dbReference type="ARBA" id="ARBA00022679"/>
    </source>
</evidence>
<evidence type="ECO:0000313" key="7">
    <source>
        <dbReference type="EMBL" id="GID73053.1"/>
    </source>
</evidence>
<dbReference type="PANTHER" id="PTHR43619:SF2">
    <property type="entry name" value="S-ADENOSYL-L-METHIONINE-DEPENDENT METHYLTRANSFERASES SUPERFAMILY PROTEIN"/>
    <property type="match status" value="1"/>
</dbReference>
<keyword evidence="5 6" id="KW-0949">S-adenosyl-L-methionine</keyword>
<protein>
    <recommendedName>
        <fullName evidence="6">S-adenosyl-L-methionine-dependent methyltransferase</fullName>
        <ecNumber evidence="6">2.1.1.-</ecNumber>
    </recommendedName>
</protein>